<comment type="caution">
    <text evidence="2">The sequence shown here is derived from an EMBL/GenBank/DDBJ whole genome shotgun (WGS) entry which is preliminary data.</text>
</comment>
<dbReference type="InterPro" id="IPR012675">
    <property type="entry name" value="Beta-grasp_dom_sf"/>
</dbReference>
<dbReference type="EMBL" id="DVOJ01000006">
    <property type="protein sequence ID" value="HIV01231.1"/>
    <property type="molecule type" value="Genomic_DNA"/>
</dbReference>
<evidence type="ECO:0000313" key="3">
    <source>
        <dbReference type="Proteomes" id="UP000886861"/>
    </source>
</evidence>
<gene>
    <name evidence="2" type="ORF">IAA62_01585</name>
</gene>
<dbReference type="InterPro" id="IPR012676">
    <property type="entry name" value="TGS-like"/>
</dbReference>
<dbReference type="InterPro" id="IPR003607">
    <property type="entry name" value="HD/PDEase_dom"/>
</dbReference>
<dbReference type="SUPFAM" id="SSF81271">
    <property type="entry name" value="TGS-like"/>
    <property type="match status" value="1"/>
</dbReference>
<dbReference type="InterPro" id="IPR004095">
    <property type="entry name" value="TGS"/>
</dbReference>
<dbReference type="Gene3D" id="1.10.3210.10">
    <property type="entry name" value="Hypothetical protein af1432"/>
    <property type="match status" value="1"/>
</dbReference>
<feature type="domain" description="HD/PDEase" evidence="1">
    <location>
        <begin position="45"/>
        <end position="169"/>
    </location>
</feature>
<dbReference type="SUPFAM" id="SSF109604">
    <property type="entry name" value="HD-domain/PDEase-like"/>
    <property type="match status" value="1"/>
</dbReference>
<dbReference type="Proteomes" id="UP000886861">
    <property type="component" value="Unassembled WGS sequence"/>
</dbReference>
<dbReference type="Gene3D" id="3.10.20.30">
    <property type="match status" value="1"/>
</dbReference>
<reference evidence="2" key="1">
    <citation type="submission" date="2020-10" db="EMBL/GenBank/DDBJ databases">
        <authorList>
            <person name="Gilroy R."/>
        </authorList>
    </citation>
    <scope>NUCLEOTIDE SEQUENCE</scope>
    <source>
        <strain evidence="2">CHK186-9395</strain>
    </source>
</reference>
<dbReference type="CDD" id="cd00077">
    <property type="entry name" value="HDc"/>
    <property type="match status" value="1"/>
</dbReference>
<organism evidence="2 3">
    <name type="scientific">Candidatus Caccopulliclostridium gallistercoris</name>
    <dbReference type="NCBI Taxonomy" id="2840719"/>
    <lineage>
        <taxon>Bacteria</taxon>
        <taxon>Bacillati</taxon>
        <taxon>Bacillota</taxon>
        <taxon>Clostridia</taxon>
        <taxon>Candidatus Caccopulliclostridium</taxon>
    </lineage>
</organism>
<name>A0A9D1NES6_9FIRM</name>
<dbReference type="Pfam" id="PF13328">
    <property type="entry name" value="HD_4"/>
    <property type="match status" value="1"/>
</dbReference>
<dbReference type="PANTHER" id="PTHR43061">
    <property type="entry name" value="GTP DIPHOSPHOKINASE RSH1, CHLOROPLASTIC-RELATED"/>
    <property type="match status" value="1"/>
</dbReference>
<accession>A0A9D1NES6</accession>
<protein>
    <submittedName>
        <fullName evidence="2">HD domain-containing protein</fullName>
    </submittedName>
</protein>
<dbReference type="PANTHER" id="PTHR43061:SF1">
    <property type="entry name" value="GTP DIPHOSPHOKINASE RSH1, CHLOROPLASTIC-RELATED"/>
    <property type="match status" value="1"/>
</dbReference>
<sequence length="486" mass="56449">MAKDYKEIFSKLIADMKLKKSLGIEKVQKAFKLAESLHAGQKRKSGEEYILHPVEVALTLEQHDFDSNVISAALLHDVVEDCGYTVEEIKHEFNSEVANIVDAVSAITAKSLKGEAAELLKQDEFAKFDLKEMSYQKLISLGKINKYAFYIKFADRLNNLRTISCFPRYKQVEKVRETLRWILPLLKLFRAYKFYNEIANECYCILNEDDLTKFNIIYDAYYSFNKRIYSEVKESLLLSLNDYLRKNKKPTENTQVKLRTCTKLEVVNMIEDAFDIKEVKNIKQSQFNKVPITKLYIILNNSIPTREAKNIVFNIIENDLQDVLKIIGYEKNTLFNFNYLVMQDRFRNKYQLKVFNLADYVTFRNGSTDGTDIDLVDEHASEIVTRYIKVKTRSGEEIFMPEGSTVLDFAFKIHKDFGFSVKYAFLNGSPSKSPIYTRLAEGDKINLEIAKTEDGLVKNIAELRWITYCKTDTAQKALIRHFEKLL</sequence>
<reference evidence="2" key="2">
    <citation type="journal article" date="2021" name="PeerJ">
        <title>Extensive microbial diversity within the chicken gut microbiome revealed by metagenomics and culture.</title>
        <authorList>
            <person name="Gilroy R."/>
            <person name="Ravi A."/>
            <person name="Getino M."/>
            <person name="Pursley I."/>
            <person name="Horton D.L."/>
            <person name="Alikhan N.F."/>
            <person name="Baker D."/>
            <person name="Gharbi K."/>
            <person name="Hall N."/>
            <person name="Watson M."/>
            <person name="Adriaenssens E.M."/>
            <person name="Foster-Nyarko E."/>
            <person name="Jarju S."/>
            <person name="Secka A."/>
            <person name="Antonio M."/>
            <person name="Oren A."/>
            <person name="Chaudhuri R.R."/>
            <person name="La Ragione R."/>
            <person name="Hildebrand F."/>
            <person name="Pallen M.J."/>
        </authorList>
    </citation>
    <scope>NUCLEOTIDE SEQUENCE</scope>
    <source>
        <strain evidence="2">CHK186-9395</strain>
    </source>
</reference>
<dbReference type="Pfam" id="PF02824">
    <property type="entry name" value="TGS"/>
    <property type="match status" value="1"/>
</dbReference>
<dbReference type="AlphaFoldDB" id="A0A9D1NES6"/>
<evidence type="ECO:0000259" key="1">
    <source>
        <dbReference type="SMART" id="SM00471"/>
    </source>
</evidence>
<dbReference type="SMART" id="SM00471">
    <property type="entry name" value="HDc"/>
    <property type="match status" value="1"/>
</dbReference>
<proteinExistence type="predicted"/>
<evidence type="ECO:0000313" key="2">
    <source>
        <dbReference type="EMBL" id="HIV01231.1"/>
    </source>
</evidence>